<proteinExistence type="predicted"/>
<protein>
    <submittedName>
        <fullName evidence="1">Uncharacterized protein</fullName>
    </submittedName>
</protein>
<dbReference type="STRING" id="45351.A7S199"/>
<gene>
    <name evidence="1" type="ORF">NEMVEDRAFT_v1g242148</name>
</gene>
<organism evidence="1 2">
    <name type="scientific">Nematostella vectensis</name>
    <name type="common">Starlet sea anemone</name>
    <dbReference type="NCBI Taxonomy" id="45351"/>
    <lineage>
        <taxon>Eukaryota</taxon>
        <taxon>Metazoa</taxon>
        <taxon>Cnidaria</taxon>
        <taxon>Anthozoa</taxon>
        <taxon>Hexacorallia</taxon>
        <taxon>Actiniaria</taxon>
        <taxon>Edwardsiidae</taxon>
        <taxon>Nematostella</taxon>
    </lineage>
</organism>
<accession>A7S199</accession>
<sequence length="248" mass="28745">MGAFGIYQMCLGTVMSNQKALVTWMLYFLLVWQTSCHLSDNGLEWLLQFLSRFLNVLGMQSSCKLQVASVFPGTLYLMRKYLRLDRDAFQRYVVCPKCTKLYKPEQCTIIVNGNQVARRCTNAVRHRRQMRECGHQLVKKVVLTNNTQFRAALLWASSDIPASRKLCGFVGHSAKLGCSRCFKSFPGGFGEKRDYSGFDRENWNIRTNVEQRRRVRQLSRARSTAEQRKLKSQLVVRYTKLLDLFLCN</sequence>
<reference evidence="1 2" key="1">
    <citation type="journal article" date="2007" name="Science">
        <title>Sea anemone genome reveals ancestral eumetazoan gene repertoire and genomic organization.</title>
        <authorList>
            <person name="Putnam N.H."/>
            <person name="Srivastava M."/>
            <person name="Hellsten U."/>
            <person name="Dirks B."/>
            <person name="Chapman J."/>
            <person name="Salamov A."/>
            <person name="Terry A."/>
            <person name="Shapiro H."/>
            <person name="Lindquist E."/>
            <person name="Kapitonov V.V."/>
            <person name="Jurka J."/>
            <person name="Genikhovich G."/>
            <person name="Grigoriev I.V."/>
            <person name="Lucas S.M."/>
            <person name="Steele R.E."/>
            <person name="Finnerty J.R."/>
            <person name="Technau U."/>
            <person name="Martindale M.Q."/>
            <person name="Rokhsar D.S."/>
        </authorList>
    </citation>
    <scope>NUCLEOTIDE SEQUENCE [LARGE SCALE GENOMIC DNA]</scope>
    <source>
        <strain evidence="2">CH2 X CH6</strain>
    </source>
</reference>
<dbReference type="PANTHER" id="PTHR46579:SF2">
    <property type="entry name" value="C2H2-TYPE DOMAIN-CONTAINING PROTEIN"/>
    <property type="match status" value="1"/>
</dbReference>
<dbReference type="HOGENOM" id="CLU_1121255_0_0_1"/>
<evidence type="ECO:0000313" key="1">
    <source>
        <dbReference type="EMBL" id="EDO42597.1"/>
    </source>
</evidence>
<dbReference type="InParanoid" id="A7S199"/>
<dbReference type="EMBL" id="DS469563">
    <property type="protein sequence ID" value="EDO42597.1"/>
    <property type="molecule type" value="Genomic_DNA"/>
</dbReference>
<dbReference type="eggNOG" id="ENOG502RU63">
    <property type="taxonomic scope" value="Eukaryota"/>
</dbReference>
<dbReference type="AlphaFoldDB" id="A7S199"/>
<evidence type="ECO:0000313" key="2">
    <source>
        <dbReference type="Proteomes" id="UP000001593"/>
    </source>
</evidence>
<dbReference type="Proteomes" id="UP000001593">
    <property type="component" value="Unassembled WGS sequence"/>
</dbReference>
<dbReference type="PANTHER" id="PTHR46579">
    <property type="entry name" value="F5/8 TYPE C DOMAIN-CONTAINING PROTEIN-RELATED"/>
    <property type="match status" value="1"/>
</dbReference>
<keyword evidence="2" id="KW-1185">Reference proteome</keyword>
<name>A7S199_NEMVE</name>